<accession>A0AAV7NBV6</accession>
<sequence>MRSPGPHGRCAHQRLCPQLSAVLFRLLRGSQIGTGTALPRALATASIAVFTHLGAGGHERSTPHSRAEKPDGFSKFF</sequence>
<dbReference type="AlphaFoldDB" id="A0AAV7NBV6"/>
<feature type="region of interest" description="Disordered" evidence="1">
    <location>
        <begin position="55"/>
        <end position="77"/>
    </location>
</feature>
<organism evidence="2 3">
    <name type="scientific">Pleurodeles waltl</name>
    <name type="common">Iberian ribbed newt</name>
    <dbReference type="NCBI Taxonomy" id="8319"/>
    <lineage>
        <taxon>Eukaryota</taxon>
        <taxon>Metazoa</taxon>
        <taxon>Chordata</taxon>
        <taxon>Craniata</taxon>
        <taxon>Vertebrata</taxon>
        <taxon>Euteleostomi</taxon>
        <taxon>Amphibia</taxon>
        <taxon>Batrachia</taxon>
        <taxon>Caudata</taxon>
        <taxon>Salamandroidea</taxon>
        <taxon>Salamandridae</taxon>
        <taxon>Pleurodelinae</taxon>
        <taxon>Pleurodeles</taxon>
    </lineage>
</organism>
<evidence type="ECO:0000313" key="3">
    <source>
        <dbReference type="Proteomes" id="UP001066276"/>
    </source>
</evidence>
<name>A0AAV7NBV6_PLEWA</name>
<protein>
    <submittedName>
        <fullName evidence="2">Uncharacterized protein</fullName>
    </submittedName>
</protein>
<feature type="compositionally biased region" description="Basic and acidic residues" evidence="1">
    <location>
        <begin position="57"/>
        <end position="77"/>
    </location>
</feature>
<comment type="caution">
    <text evidence="2">The sequence shown here is derived from an EMBL/GenBank/DDBJ whole genome shotgun (WGS) entry which is preliminary data.</text>
</comment>
<reference evidence="2" key="1">
    <citation type="journal article" date="2022" name="bioRxiv">
        <title>Sequencing and chromosome-scale assembly of the giantPleurodeles waltlgenome.</title>
        <authorList>
            <person name="Brown T."/>
            <person name="Elewa A."/>
            <person name="Iarovenko S."/>
            <person name="Subramanian E."/>
            <person name="Araus A.J."/>
            <person name="Petzold A."/>
            <person name="Susuki M."/>
            <person name="Suzuki K.-i.T."/>
            <person name="Hayashi T."/>
            <person name="Toyoda A."/>
            <person name="Oliveira C."/>
            <person name="Osipova E."/>
            <person name="Leigh N.D."/>
            <person name="Simon A."/>
            <person name="Yun M.H."/>
        </authorList>
    </citation>
    <scope>NUCLEOTIDE SEQUENCE</scope>
    <source>
        <strain evidence="2">20211129_DDA</strain>
        <tissue evidence="2">Liver</tissue>
    </source>
</reference>
<evidence type="ECO:0000313" key="2">
    <source>
        <dbReference type="EMBL" id="KAJ1112991.1"/>
    </source>
</evidence>
<proteinExistence type="predicted"/>
<dbReference type="EMBL" id="JANPWB010000012">
    <property type="protein sequence ID" value="KAJ1112991.1"/>
    <property type="molecule type" value="Genomic_DNA"/>
</dbReference>
<gene>
    <name evidence="2" type="ORF">NDU88_001251</name>
</gene>
<keyword evidence="3" id="KW-1185">Reference proteome</keyword>
<dbReference type="Proteomes" id="UP001066276">
    <property type="component" value="Chromosome 8"/>
</dbReference>
<evidence type="ECO:0000256" key="1">
    <source>
        <dbReference type="SAM" id="MobiDB-lite"/>
    </source>
</evidence>